<feature type="region of interest" description="Disordered" evidence="1">
    <location>
        <begin position="1"/>
        <end position="60"/>
    </location>
</feature>
<organism evidence="2 3">
    <name type="scientific">Liparis tanakae</name>
    <name type="common">Tanaka's snailfish</name>
    <dbReference type="NCBI Taxonomy" id="230148"/>
    <lineage>
        <taxon>Eukaryota</taxon>
        <taxon>Metazoa</taxon>
        <taxon>Chordata</taxon>
        <taxon>Craniata</taxon>
        <taxon>Vertebrata</taxon>
        <taxon>Euteleostomi</taxon>
        <taxon>Actinopterygii</taxon>
        <taxon>Neopterygii</taxon>
        <taxon>Teleostei</taxon>
        <taxon>Neoteleostei</taxon>
        <taxon>Acanthomorphata</taxon>
        <taxon>Eupercaria</taxon>
        <taxon>Perciformes</taxon>
        <taxon>Cottioidei</taxon>
        <taxon>Cottales</taxon>
        <taxon>Liparidae</taxon>
        <taxon>Liparis</taxon>
    </lineage>
</organism>
<name>A0A4Z2FTH5_9TELE</name>
<protein>
    <submittedName>
        <fullName evidence="2">Uncharacterized protein</fullName>
    </submittedName>
</protein>
<comment type="caution">
    <text evidence="2">The sequence shown here is derived from an EMBL/GenBank/DDBJ whole genome shotgun (WGS) entry which is preliminary data.</text>
</comment>
<proteinExistence type="predicted"/>
<evidence type="ECO:0000256" key="1">
    <source>
        <dbReference type="SAM" id="MobiDB-lite"/>
    </source>
</evidence>
<feature type="compositionally biased region" description="Basic residues" evidence="1">
    <location>
        <begin position="32"/>
        <end position="44"/>
    </location>
</feature>
<dbReference type="EMBL" id="SRLO01000897">
    <property type="protein sequence ID" value="TNN44526.1"/>
    <property type="molecule type" value="Genomic_DNA"/>
</dbReference>
<evidence type="ECO:0000313" key="3">
    <source>
        <dbReference type="Proteomes" id="UP000314294"/>
    </source>
</evidence>
<evidence type="ECO:0000313" key="2">
    <source>
        <dbReference type="EMBL" id="TNN44526.1"/>
    </source>
</evidence>
<accession>A0A4Z2FTH5</accession>
<dbReference type="Proteomes" id="UP000314294">
    <property type="component" value="Unassembled WGS sequence"/>
</dbReference>
<reference evidence="2 3" key="1">
    <citation type="submission" date="2019-03" db="EMBL/GenBank/DDBJ databases">
        <title>First draft genome of Liparis tanakae, snailfish: a comprehensive survey of snailfish specific genes.</title>
        <authorList>
            <person name="Kim W."/>
            <person name="Song I."/>
            <person name="Jeong J.-H."/>
            <person name="Kim D."/>
            <person name="Kim S."/>
            <person name="Ryu S."/>
            <person name="Song J.Y."/>
            <person name="Lee S.K."/>
        </authorList>
    </citation>
    <scope>NUCLEOTIDE SEQUENCE [LARGE SCALE GENOMIC DNA]</scope>
    <source>
        <tissue evidence="2">Muscle</tissue>
    </source>
</reference>
<gene>
    <name evidence="2" type="ORF">EYF80_045249</name>
</gene>
<dbReference type="AlphaFoldDB" id="A0A4Z2FTH5"/>
<sequence length="60" mass="6540">MADAAVLPVGSLGQTSGSERTDRQRAGAASRSLRRNRANRRTGGKFRDSREFRSLPLPVV</sequence>
<keyword evidence="3" id="KW-1185">Reference proteome</keyword>